<dbReference type="AlphaFoldDB" id="A0A4Q9LC36"/>
<dbReference type="GO" id="GO:0005524">
    <property type="term" value="F:ATP binding"/>
    <property type="evidence" value="ECO:0007669"/>
    <property type="project" value="UniProtKB-UniRule"/>
</dbReference>
<dbReference type="PANTHER" id="PTHR11130:SF0">
    <property type="entry name" value="GLUTATHIONE SYNTHETASE"/>
    <property type="match status" value="1"/>
</dbReference>
<protein>
    <recommendedName>
        <fullName evidence="9">Glutathione synthetase</fullName>
        <shortName evidence="9">GSH-S</shortName>
        <ecNumber evidence="9">6.3.2.3</ecNumber>
    </recommendedName>
</protein>
<comment type="catalytic activity">
    <reaction evidence="9">
        <text>gamma-L-glutamyl-L-cysteine + glycine + ATP = glutathione + ADP + phosphate + H(+)</text>
        <dbReference type="Rhea" id="RHEA:13557"/>
        <dbReference type="ChEBI" id="CHEBI:15378"/>
        <dbReference type="ChEBI" id="CHEBI:30616"/>
        <dbReference type="ChEBI" id="CHEBI:43474"/>
        <dbReference type="ChEBI" id="CHEBI:57305"/>
        <dbReference type="ChEBI" id="CHEBI:57925"/>
        <dbReference type="ChEBI" id="CHEBI:58173"/>
        <dbReference type="ChEBI" id="CHEBI:456216"/>
        <dbReference type="EC" id="6.3.2.3"/>
    </reaction>
</comment>
<dbReference type="SUPFAM" id="SSF52440">
    <property type="entry name" value="PreATP-grasp domain"/>
    <property type="match status" value="1"/>
</dbReference>
<evidence type="ECO:0000256" key="4">
    <source>
        <dbReference type="ARBA" id="ARBA00022684"/>
    </source>
</evidence>
<feature type="binding site" evidence="10">
    <location>
        <position position="324"/>
    </location>
    <ligand>
        <name>ATP</name>
        <dbReference type="ChEBI" id="CHEBI:30616"/>
    </ligand>
</feature>
<dbReference type="UniPathway" id="UPA00142">
    <property type="reaction ID" value="UER00210"/>
</dbReference>
<comment type="caution">
    <text evidence="13">The sequence shown here is derived from an EMBL/GenBank/DDBJ whole genome shotgun (WGS) entry which is preliminary data.</text>
</comment>
<dbReference type="InterPro" id="IPR004887">
    <property type="entry name" value="GSH_synth_subst-bd"/>
</dbReference>
<evidence type="ECO:0000256" key="5">
    <source>
        <dbReference type="ARBA" id="ARBA00022723"/>
    </source>
</evidence>
<feature type="binding site" evidence="10">
    <location>
        <position position="452"/>
    </location>
    <ligand>
        <name>ATP</name>
        <dbReference type="ChEBI" id="CHEBI:30616"/>
    </ligand>
</feature>
<dbReference type="InterPro" id="IPR005615">
    <property type="entry name" value="Glutathione_synthase"/>
</dbReference>
<dbReference type="Pfam" id="PF03917">
    <property type="entry name" value="GSH_synth_ATP"/>
    <property type="match status" value="1"/>
</dbReference>
<evidence type="ECO:0000259" key="12">
    <source>
        <dbReference type="Pfam" id="PF03199"/>
    </source>
</evidence>
<reference evidence="13 14" key="1">
    <citation type="submission" date="2017-12" db="EMBL/GenBank/DDBJ databases">
        <authorList>
            <person name="Pombert J.-F."/>
            <person name="Haag K.L."/>
            <person name="Ebert D."/>
        </authorList>
    </citation>
    <scope>NUCLEOTIDE SEQUENCE [LARGE SCALE GENOMIC DNA]</scope>
    <source>
        <strain evidence="13">FI-OER-3-3</strain>
    </source>
</reference>
<keyword evidence="3 9" id="KW-0436">Ligase</keyword>
<dbReference type="InterPro" id="IPR014049">
    <property type="entry name" value="Glutathione_synthase_N_euk"/>
</dbReference>
<comment type="similarity">
    <text evidence="2 9">Belongs to the eukaryotic GSH synthase family.</text>
</comment>
<evidence type="ECO:0000313" key="13">
    <source>
        <dbReference type="EMBL" id="TBU04915.1"/>
    </source>
</evidence>
<dbReference type="InterPro" id="IPR014042">
    <property type="entry name" value="Glutathione_synthase_a-hlx"/>
</dbReference>
<dbReference type="Gene3D" id="1.10.1080.10">
    <property type="entry name" value="Glutathione Synthetase, Chain A, domain 3"/>
    <property type="match status" value="1"/>
</dbReference>
<dbReference type="InterPro" id="IPR016185">
    <property type="entry name" value="PreATP-grasp_dom_sf"/>
</dbReference>
<feature type="domain" description="Glutathione synthase substrate-binding" evidence="12">
    <location>
        <begin position="213"/>
        <end position="320"/>
    </location>
</feature>
<keyword evidence="7 9" id="KW-0067">ATP-binding</keyword>
<evidence type="ECO:0000256" key="3">
    <source>
        <dbReference type="ARBA" id="ARBA00022598"/>
    </source>
</evidence>
<dbReference type="GO" id="GO:0005829">
    <property type="term" value="C:cytosol"/>
    <property type="evidence" value="ECO:0007669"/>
    <property type="project" value="TreeGrafter"/>
</dbReference>
<name>A0A4Q9LC36_9MICR</name>
<evidence type="ECO:0000256" key="2">
    <source>
        <dbReference type="ARBA" id="ARBA00010385"/>
    </source>
</evidence>
<dbReference type="GO" id="GO:0004363">
    <property type="term" value="F:glutathione synthase activity"/>
    <property type="evidence" value="ECO:0007669"/>
    <property type="project" value="UniProtKB-UniRule"/>
</dbReference>
<dbReference type="VEuPathDB" id="MicrosporidiaDB:CWI37_0072p0020"/>
<comment type="cofactor">
    <cofactor evidence="9 11">
        <name>Mg(2+)</name>
        <dbReference type="ChEBI" id="CHEBI:18420"/>
    </cofactor>
    <text evidence="9 11">Binds 1 Mg(2+) ion per subunit.</text>
</comment>
<dbReference type="PANTHER" id="PTHR11130">
    <property type="entry name" value="GLUTATHIONE SYNTHETASE"/>
    <property type="match status" value="1"/>
</dbReference>
<evidence type="ECO:0000256" key="10">
    <source>
        <dbReference type="PIRSR" id="PIRSR001558-1"/>
    </source>
</evidence>
<evidence type="ECO:0000256" key="6">
    <source>
        <dbReference type="ARBA" id="ARBA00022741"/>
    </source>
</evidence>
<dbReference type="Proteomes" id="UP000292362">
    <property type="component" value="Unassembled WGS sequence"/>
</dbReference>
<feature type="binding site" evidence="10">
    <location>
        <position position="425"/>
    </location>
    <ligand>
        <name>ATP</name>
        <dbReference type="ChEBI" id="CHEBI:30616"/>
    </ligand>
</feature>
<evidence type="ECO:0000256" key="1">
    <source>
        <dbReference type="ARBA" id="ARBA00004965"/>
    </source>
</evidence>
<organism evidence="13 14">
    <name type="scientific">Hamiltosporidium tvaerminnensis</name>
    <dbReference type="NCBI Taxonomy" id="1176355"/>
    <lineage>
        <taxon>Eukaryota</taxon>
        <taxon>Fungi</taxon>
        <taxon>Fungi incertae sedis</taxon>
        <taxon>Microsporidia</taxon>
        <taxon>Dubosqiidae</taxon>
        <taxon>Hamiltosporidium</taxon>
    </lineage>
</organism>
<evidence type="ECO:0000256" key="11">
    <source>
        <dbReference type="PIRSR" id="PIRSR001558-2"/>
    </source>
</evidence>
<feature type="binding site" evidence="10">
    <location>
        <position position="383"/>
    </location>
    <ligand>
        <name>ATP</name>
        <dbReference type="ChEBI" id="CHEBI:30616"/>
    </ligand>
</feature>
<dbReference type="Gene3D" id="3.30.470.20">
    <property type="entry name" value="ATP-grasp fold, B domain"/>
    <property type="match status" value="1"/>
</dbReference>
<dbReference type="SUPFAM" id="SSF56059">
    <property type="entry name" value="Glutathione synthetase ATP-binding domain-like"/>
    <property type="match status" value="1"/>
</dbReference>
<evidence type="ECO:0000256" key="9">
    <source>
        <dbReference type="PIRNR" id="PIRNR001558"/>
    </source>
</evidence>
<feature type="binding site" evidence="11">
    <location>
        <position position="376"/>
    </location>
    <ligand>
        <name>Mg(2+)</name>
        <dbReference type="ChEBI" id="CHEBI:18420"/>
    </ligand>
</feature>
<dbReference type="EMBL" id="PITJ01000072">
    <property type="protein sequence ID" value="TBU04915.1"/>
    <property type="molecule type" value="Genomic_DNA"/>
</dbReference>
<dbReference type="GO" id="GO:0000287">
    <property type="term" value="F:magnesium ion binding"/>
    <property type="evidence" value="ECO:0007669"/>
    <property type="project" value="UniProtKB-UniRule"/>
</dbReference>
<feature type="binding site" evidence="10">
    <location>
        <begin position="372"/>
        <end position="381"/>
    </location>
    <ligand>
        <name>ATP</name>
        <dbReference type="ChEBI" id="CHEBI:30616"/>
    </ligand>
</feature>
<dbReference type="Gene3D" id="3.30.1490.50">
    <property type="match status" value="1"/>
</dbReference>
<dbReference type="InterPro" id="IPR037013">
    <property type="entry name" value="GSH-S_sub-bd_sf"/>
</dbReference>
<gene>
    <name evidence="13" type="ORF">CWI37_0072p0020</name>
</gene>
<keyword evidence="8 9" id="KW-0460">Magnesium</keyword>
<dbReference type="Gene3D" id="3.30.1490.80">
    <property type="match status" value="1"/>
</dbReference>
<feature type="binding site" evidence="10">
    <location>
        <position position="458"/>
    </location>
    <ligand>
        <name>ATP</name>
        <dbReference type="ChEBI" id="CHEBI:30616"/>
    </ligand>
</feature>
<dbReference type="GO" id="GO:0043295">
    <property type="term" value="F:glutathione binding"/>
    <property type="evidence" value="ECO:0007669"/>
    <property type="project" value="UniProtKB-UniRule"/>
</dbReference>
<evidence type="ECO:0000256" key="8">
    <source>
        <dbReference type="ARBA" id="ARBA00022842"/>
    </source>
</evidence>
<keyword evidence="5 9" id="KW-0479">Metal-binding</keyword>
<dbReference type="EC" id="6.3.2.3" evidence="9"/>
<sequence length="476" mass="55654">MKPVEKSESSSNWFPDSSLSQLKNKSKSFSMGSMKNTNFKKIAISNNLTDLREEKVKIVNITQRPSKFPYSKAKMVISKQNIMTKLFYNAMQDIGNMNLQIRNSLHEILEEIRKLKTPKKIQAIFMRTDYLLEKTTGEMKQVETNVIACCFIFLGPLLNKTHSLFYEKVLISDSNKKFINFVVTIFEAQDKNYLKNKNIGLMIDNETSIHCANFHDKIEFIKGIKEKGIDVFHVKVSDLQQNIKIKLKNGETKNILNFIENKSNWREWNDCEIFFMDRKVSFVYYRWFYNAEHFDNESIIYRTLFEISDCVNLPSVELQIIGMKYFQILFKDKNILKKYLNIDEIEAIYSNFGDFKKLENFNFDDQFDYILKSDLEGGGHNIYGEDMLEIVKRKDEKYFLMKNILSPSFNNKFIDDKEERQVVCEIGIMGCLISSNGEIIDQQDCGYICRSKDVCSKECGVSCGYGALDSIYEFDE</sequence>
<dbReference type="InterPro" id="IPR014709">
    <property type="entry name" value="Glutathione_synthase_C_euk"/>
</dbReference>
<proteinExistence type="inferred from homology"/>
<evidence type="ECO:0000313" key="14">
    <source>
        <dbReference type="Proteomes" id="UP000292362"/>
    </source>
</evidence>
<keyword evidence="4 9" id="KW-0317">Glutathione biosynthesis</keyword>
<comment type="pathway">
    <text evidence="1 9">Sulfur metabolism; glutathione biosynthesis; glutathione from L-cysteine and L-glutamate: step 2/2.</text>
</comment>
<evidence type="ECO:0000256" key="7">
    <source>
        <dbReference type="ARBA" id="ARBA00022840"/>
    </source>
</evidence>
<accession>A0A4Q9LC36</accession>
<feature type="binding site" evidence="10">
    <location>
        <position position="450"/>
    </location>
    <ligand>
        <name>substrate</name>
    </ligand>
</feature>
<keyword evidence="6 9" id="KW-0547">Nucleotide-binding</keyword>
<dbReference type="Pfam" id="PF03199">
    <property type="entry name" value="GSH_synthase"/>
    <property type="match status" value="1"/>
</dbReference>
<dbReference type="Gene3D" id="3.40.50.1760">
    <property type="entry name" value="Glutathione synthase, substrate-binding domain superfamily, eukaryotic"/>
    <property type="match status" value="1"/>
</dbReference>
<dbReference type="PIRSF" id="PIRSF001558">
    <property type="entry name" value="GSHase"/>
    <property type="match status" value="1"/>
</dbReference>
<feature type="binding site" evidence="10">
    <location>
        <begin position="401"/>
        <end position="404"/>
    </location>
    <ligand>
        <name>ATP</name>
        <dbReference type="ChEBI" id="CHEBI:30616"/>
    </ligand>
</feature>